<dbReference type="SUPFAM" id="SSF55729">
    <property type="entry name" value="Acyl-CoA N-acyltransferases (Nat)"/>
    <property type="match status" value="1"/>
</dbReference>
<evidence type="ECO:0000313" key="3">
    <source>
        <dbReference type="Proteomes" id="UP001476583"/>
    </source>
</evidence>
<evidence type="ECO:0000259" key="1">
    <source>
        <dbReference type="PROSITE" id="PS51186"/>
    </source>
</evidence>
<dbReference type="Gene3D" id="3.40.630.30">
    <property type="match status" value="1"/>
</dbReference>
<feature type="domain" description="N-acetyltransferase" evidence="1">
    <location>
        <begin position="1"/>
        <end position="113"/>
    </location>
</feature>
<organism evidence="2 3">
    <name type="scientific">Ectopseudomonas mendocina</name>
    <name type="common">Pseudomonas mendocina</name>
    <dbReference type="NCBI Taxonomy" id="300"/>
    <lineage>
        <taxon>Bacteria</taxon>
        <taxon>Pseudomonadati</taxon>
        <taxon>Pseudomonadota</taxon>
        <taxon>Gammaproteobacteria</taxon>
        <taxon>Pseudomonadales</taxon>
        <taxon>Pseudomonadaceae</taxon>
        <taxon>Ectopseudomonas</taxon>
    </lineage>
</organism>
<dbReference type="Pfam" id="PF13508">
    <property type="entry name" value="Acetyltransf_7"/>
    <property type="match status" value="1"/>
</dbReference>
<reference evidence="2 3" key="1">
    <citation type="submission" date="2024-03" db="EMBL/GenBank/DDBJ databases">
        <title>Complete genome of BD2.</title>
        <authorList>
            <person name="Cao G."/>
        </authorList>
    </citation>
    <scope>NUCLEOTIDE SEQUENCE [LARGE SCALE GENOMIC DNA]</scope>
    <source>
        <strain evidence="2 3">BD2</strain>
    </source>
</reference>
<keyword evidence="3" id="KW-1185">Reference proteome</keyword>
<name>A0ABZ2RKS7_ECTME</name>
<proteinExistence type="predicted"/>
<sequence length="121" mass="13694">MAEKFYRSQRSVIGKTDGAQIWVVGQEEIIAALVLHPIDEGHWLTSLLVAKDHREQGIAKKLIATARSNCGTKVWLFCHPNLCNFYIRQGFALCTDLPEQLAARLVRYQQTKPLCALVFQP</sequence>
<dbReference type="CDD" id="cd04301">
    <property type="entry name" value="NAT_SF"/>
    <property type="match status" value="1"/>
</dbReference>
<gene>
    <name evidence="2" type="ORF">WG219_06740</name>
</gene>
<dbReference type="Proteomes" id="UP001476583">
    <property type="component" value="Chromosome"/>
</dbReference>
<dbReference type="PROSITE" id="PS51186">
    <property type="entry name" value="GNAT"/>
    <property type="match status" value="1"/>
</dbReference>
<dbReference type="InterPro" id="IPR016181">
    <property type="entry name" value="Acyl_CoA_acyltransferase"/>
</dbReference>
<dbReference type="EMBL" id="CP148074">
    <property type="protein sequence ID" value="WXL27142.1"/>
    <property type="molecule type" value="Genomic_DNA"/>
</dbReference>
<accession>A0ABZ2RKS7</accession>
<evidence type="ECO:0000313" key="2">
    <source>
        <dbReference type="EMBL" id="WXL27142.1"/>
    </source>
</evidence>
<dbReference type="InterPro" id="IPR000182">
    <property type="entry name" value="GNAT_dom"/>
</dbReference>
<protein>
    <submittedName>
        <fullName evidence="2">GNAT family N-acetyltransferase</fullName>
    </submittedName>
</protein>